<dbReference type="eggNOG" id="ENOG5032PUE">
    <property type="taxonomic scope" value="Bacteria"/>
</dbReference>
<evidence type="ECO:0000259" key="2">
    <source>
        <dbReference type="Pfam" id="PF07589"/>
    </source>
</evidence>
<dbReference type="STRING" id="1000565.METUNv1_02962"/>
<sequence length="223" mass="23066">MNIKNLLLASGLALASAVASAAAPTAWIEGLYNTGEVFFAGEQDTNYRFTVISGTATGTGGYGVVTTGEGFPFPIWAENDVASSWLTPSANAGQSYDPSSNGLYKWSISFDLTGKDIATASFAGRWWADNQGYVQLNGHTISSGVNLSSPTSFGASAGFVSGLNTLDFYVTNYAQSGGNPTGVRVEFLTSNAAIAAAVPEPESWALVVAGLAVVGAIARRRIA</sequence>
<comment type="caution">
    <text evidence="3">The sequence shown here is derived from an EMBL/GenBank/DDBJ whole genome shotgun (WGS) entry which is preliminary data.</text>
</comment>
<dbReference type="OrthoDB" id="8565855at2"/>
<protein>
    <recommendedName>
        <fullName evidence="2">Ice-binding protein C-terminal domain-containing protein</fullName>
    </recommendedName>
</protein>
<evidence type="ECO:0000313" key="4">
    <source>
        <dbReference type="Proteomes" id="UP000005019"/>
    </source>
</evidence>
<evidence type="ECO:0000256" key="1">
    <source>
        <dbReference type="SAM" id="SignalP"/>
    </source>
</evidence>
<reference evidence="3 4" key="1">
    <citation type="journal article" date="2011" name="J. Bacteriol.">
        <title>Genome sequence of Methyloversatilis universalis FAM5T, a methylotrophic representative of the order Rhodocyclales.</title>
        <authorList>
            <person name="Kittichotirat W."/>
            <person name="Good N.M."/>
            <person name="Hall R."/>
            <person name="Bringel F."/>
            <person name="Lajus A."/>
            <person name="Medigue C."/>
            <person name="Smalley N.E."/>
            <person name="Beck D."/>
            <person name="Bumgarner R."/>
            <person name="Vuilleumier S."/>
            <person name="Kalyuzhnaya M.G."/>
        </authorList>
    </citation>
    <scope>NUCLEOTIDE SEQUENCE [LARGE SCALE GENOMIC DNA]</scope>
    <source>
        <strain evidence="4">ATCC BAA-1314 / JCM 13912 / FAM5</strain>
    </source>
</reference>
<dbReference type="Proteomes" id="UP000005019">
    <property type="component" value="Unassembled WGS sequence"/>
</dbReference>
<keyword evidence="1" id="KW-0732">Signal</keyword>
<proteinExistence type="predicted"/>
<accession>F5RF85</accession>
<feature type="signal peptide" evidence="1">
    <location>
        <begin position="1"/>
        <end position="21"/>
    </location>
</feature>
<evidence type="ECO:0000313" key="3">
    <source>
        <dbReference type="EMBL" id="EGK70741.1"/>
    </source>
</evidence>
<dbReference type="InterPro" id="IPR013424">
    <property type="entry name" value="Ice-binding_C"/>
</dbReference>
<dbReference type="RefSeq" id="WP_008063042.1">
    <property type="nucleotide sequence ID" value="NZ_AFHG01000053.1"/>
</dbReference>
<organism evidence="3 4">
    <name type="scientific">Methyloversatilis universalis (strain ATCC BAA-1314 / DSM 25237 / JCM 13912 / CCUG 52030 / FAM5)</name>
    <dbReference type="NCBI Taxonomy" id="1000565"/>
    <lineage>
        <taxon>Bacteria</taxon>
        <taxon>Pseudomonadati</taxon>
        <taxon>Pseudomonadota</taxon>
        <taxon>Betaproteobacteria</taxon>
        <taxon>Nitrosomonadales</taxon>
        <taxon>Sterolibacteriaceae</taxon>
        <taxon>Methyloversatilis</taxon>
    </lineage>
</organism>
<feature type="domain" description="Ice-binding protein C-terminal" evidence="2">
    <location>
        <begin position="197"/>
        <end position="221"/>
    </location>
</feature>
<gene>
    <name evidence="3" type="ORF">METUNv1_02962</name>
</gene>
<keyword evidence="4" id="KW-1185">Reference proteome</keyword>
<dbReference type="AlphaFoldDB" id="F5RF85"/>
<feature type="chain" id="PRO_5003325905" description="Ice-binding protein C-terminal domain-containing protein" evidence="1">
    <location>
        <begin position="22"/>
        <end position="223"/>
    </location>
</feature>
<dbReference type="NCBIfam" id="TIGR02595">
    <property type="entry name" value="PEP_CTERM"/>
    <property type="match status" value="1"/>
</dbReference>
<dbReference type="Pfam" id="PF07589">
    <property type="entry name" value="PEP-CTERM"/>
    <property type="match status" value="1"/>
</dbReference>
<name>F5RF85_METUF</name>
<dbReference type="EMBL" id="AFHG01000053">
    <property type="protein sequence ID" value="EGK70741.1"/>
    <property type="molecule type" value="Genomic_DNA"/>
</dbReference>